<dbReference type="KEGG" id="rid:RIdsm_03174"/>
<evidence type="ECO:0000313" key="6">
    <source>
        <dbReference type="Proteomes" id="UP000325785"/>
    </source>
</evidence>
<evidence type="ECO:0000313" key="3">
    <source>
        <dbReference type="EMBL" id="KRS17843.1"/>
    </source>
</evidence>
<keyword evidence="5" id="KW-1185">Reference proteome</keyword>
<dbReference type="Proteomes" id="UP000051401">
    <property type="component" value="Unassembled WGS sequence"/>
</dbReference>
<reference evidence="4 6" key="2">
    <citation type="submission" date="2018-08" db="EMBL/GenBank/DDBJ databases">
        <title>Genetic Globetrotter - A new plasmid hitch-hiking vast phylogenetic and geographic distances.</title>
        <authorList>
            <person name="Vollmers J."/>
            <person name="Petersen J."/>
        </authorList>
    </citation>
    <scope>NUCLEOTIDE SEQUENCE [LARGE SCALE GENOMIC DNA]</scope>
    <source>
        <strain evidence="4 6">DSM 26383</strain>
    </source>
</reference>
<sequence>MKPYLACVALAATAIPAAAEQVFNENVIVNGSLCAGGECAPGEVFADESLKVKKFAARILLDDASNTGQHDWQLRANETGSNGDSLFAIDDITAGTTPFTLFGGAPDNSLYIDEDGQVGLGTSLPTASLHLIEGDGAPARIRMEETLGSPTSWDLVSFNTIFYLRDQIGNTTPVMIESRAPSQSLRIREDGNIGLGTGNPQAPLELSRDETFNFFRITATQAAVNESVDITFTGGPLGTGELRYNVVDGDGPEMKLNADGDMEIDGTLTTGGPTCAGGCDAVFDAGFARLSVKEHAALMWENGHLPAVGPTLPGAPMNLSEKMGAMLNELEHAHIYIEQLHDDRDAAQVRIAGLEARLARVEALLAAAAD</sequence>
<dbReference type="Proteomes" id="UP000325785">
    <property type="component" value="Chromosome"/>
</dbReference>
<evidence type="ECO:0000313" key="5">
    <source>
        <dbReference type="Proteomes" id="UP000051401"/>
    </source>
</evidence>
<evidence type="ECO:0000256" key="2">
    <source>
        <dbReference type="SAM" id="SignalP"/>
    </source>
</evidence>
<dbReference type="RefSeq" id="WP_057815740.1">
    <property type="nucleotide sequence ID" value="NZ_CP031598.1"/>
</dbReference>
<proteinExistence type="predicted"/>
<gene>
    <name evidence="4" type="ORF">RIdsm_03174</name>
    <name evidence="3" type="ORF">XM52_09725</name>
</gene>
<organism evidence="3 5">
    <name type="scientific">Roseovarius indicus</name>
    <dbReference type="NCBI Taxonomy" id="540747"/>
    <lineage>
        <taxon>Bacteria</taxon>
        <taxon>Pseudomonadati</taxon>
        <taxon>Pseudomonadota</taxon>
        <taxon>Alphaproteobacteria</taxon>
        <taxon>Rhodobacterales</taxon>
        <taxon>Roseobacteraceae</taxon>
        <taxon>Roseovarius</taxon>
    </lineage>
</organism>
<evidence type="ECO:0000256" key="1">
    <source>
        <dbReference type="SAM" id="Coils"/>
    </source>
</evidence>
<dbReference type="PATRIC" id="fig|540747.5.peg.4866"/>
<keyword evidence="1" id="KW-0175">Coiled coil</keyword>
<dbReference type="EMBL" id="LAXI01000005">
    <property type="protein sequence ID" value="KRS17843.1"/>
    <property type="molecule type" value="Genomic_DNA"/>
</dbReference>
<dbReference type="EMBL" id="CP031598">
    <property type="protein sequence ID" value="QEW27362.1"/>
    <property type="molecule type" value="Genomic_DNA"/>
</dbReference>
<dbReference type="OrthoDB" id="4463518at2"/>
<dbReference type="AlphaFoldDB" id="A0A0T5P9I4"/>
<protein>
    <submittedName>
        <fullName evidence="3">Uncharacterized protein</fullName>
    </submittedName>
</protein>
<feature type="chain" id="PRO_5010437471" evidence="2">
    <location>
        <begin position="20"/>
        <end position="370"/>
    </location>
</feature>
<keyword evidence="2" id="KW-0732">Signal</keyword>
<name>A0A0T5P9I4_9RHOB</name>
<feature type="coiled-coil region" evidence="1">
    <location>
        <begin position="337"/>
        <end position="364"/>
    </location>
</feature>
<feature type="signal peptide" evidence="2">
    <location>
        <begin position="1"/>
        <end position="19"/>
    </location>
</feature>
<reference evidence="3 5" key="1">
    <citation type="submission" date="2015-04" db="EMBL/GenBank/DDBJ databases">
        <title>The draft genome sequence of Roseovarius indicus B108T.</title>
        <authorList>
            <person name="Li G."/>
            <person name="Lai Q."/>
            <person name="Shao Z."/>
            <person name="Yan P."/>
        </authorList>
    </citation>
    <scope>NUCLEOTIDE SEQUENCE [LARGE SCALE GENOMIC DNA]</scope>
    <source>
        <strain evidence="3 5">B108</strain>
    </source>
</reference>
<accession>A0A0T5P9I4</accession>
<dbReference type="STRING" id="540747.SAMN04488031_101172"/>
<evidence type="ECO:0000313" key="4">
    <source>
        <dbReference type="EMBL" id="QEW27362.1"/>
    </source>
</evidence>